<dbReference type="AlphaFoldDB" id="A0A9J6FRQ8"/>
<reference evidence="1 2" key="1">
    <citation type="journal article" date="2020" name="Cell">
        <title>Large-Scale Comparative Analyses of Tick Genomes Elucidate Their Genetic Diversity and Vector Capacities.</title>
        <authorList>
            <consortium name="Tick Genome and Microbiome Consortium (TIGMIC)"/>
            <person name="Jia N."/>
            <person name="Wang J."/>
            <person name="Shi W."/>
            <person name="Du L."/>
            <person name="Sun Y."/>
            <person name="Zhan W."/>
            <person name="Jiang J.F."/>
            <person name="Wang Q."/>
            <person name="Zhang B."/>
            <person name="Ji P."/>
            <person name="Bell-Sakyi L."/>
            <person name="Cui X.M."/>
            <person name="Yuan T.T."/>
            <person name="Jiang B.G."/>
            <person name="Yang W.F."/>
            <person name="Lam T.T."/>
            <person name="Chang Q.C."/>
            <person name="Ding S.J."/>
            <person name="Wang X.J."/>
            <person name="Zhu J.G."/>
            <person name="Ruan X.D."/>
            <person name="Zhao L."/>
            <person name="Wei J.T."/>
            <person name="Ye R.Z."/>
            <person name="Que T.C."/>
            <person name="Du C.H."/>
            <person name="Zhou Y.H."/>
            <person name="Cheng J.X."/>
            <person name="Dai P.F."/>
            <person name="Guo W.B."/>
            <person name="Han X.H."/>
            <person name="Huang E.J."/>
            <person name="Li L.F."/>
            <person name="Wei W."/>
            <person name="Gao Y.C."/>
            <person name="Liu J.Z."/>
            <person name="Shao H.Z."/>
            <person name="Wang X."/>
            <person name="Wang C.C."/>
            <person name="Yang T.C."/>
            <person name="Huo Q.B."/>
            <person name="Li W."/>
            <person name="Chen H.Y."/>
            <person name="Chen S.E."/>
            <person name="Zhou L.G."/>
            <person name="Ni X.B."/>
            <person name="Tian J.H."/>
            <person name="Sheng Y."/>
            <person name="Liu T."/>
            <person name="Pan Y.S."/>
            <person name="Xia L.Y."/>
            <person name="Li J."/>
            <person name="Zhao F."/>
            <person name="Cao W.C."/>
        </authorList>
    </citation>
    <scope>NUCLEOTIDE SEQUENCE [LARGE SCALE GENOMIC DNA]</scope>
    <source>
        <strain evidence="1">HaeL-2018</strain>
    </source>
</reference>
<dbReference type="Proteomes" id="UP000821853">
    <property type="component" value="Unassembled WGS sequence"/>
</dbReference>
<sequence>MEKVTINKEGARHRPDIVLSLPNKTYMLDVAAPWDNSVEAAEYANTAKRLKYNPILQVATKPTEALGLAFRARGLVCPSTRRAAREIGLQDSDIAWLAARALVGSLICVNRFSKIVTL</sequence>
<dbReference type="OrthoDB" id="6760781at2759"/>
<protein>
    <submittedName>
        <fullName evidence="1">Uncharacterized protein</fullName>
    </submittedName>
</protein>
<name>A0A9J6FRQ8_HAELO</name>
<gene>
    <name evidence="1" type="ORF">HPB48_022858</name>
</gene>
<organism evidence="1 2">
    <name type="scientific">Haemaphysalis longicornis</name>
    <name type="common">Bush tick</name>
    <dbReference type="NCBI Taxonomy" id="44386"/>
    <lineage>
        <taxon>Eukaryota</taxon>
        <taxon>Metazoa</taxon>
        <taxon>Ecdysozoa</taxon>
        <taxon>Arthropoda</taxon>
        <taxon>Chelicerata</taxon>
        <taxon>Arachnida</taxon>
        <taxon>Acari</taxon>
        <taxon>Parasitiformes</taxon>
        <taxon>Ixodida</taxon>
        <taxon>Ixodoidea</taxon>
        <taxon>Ixodidae</taxon>
        <taxon>Haemaphysalinae</taxon>
        <taxon>Haemaphysalis</taxon>
    </lineage>
</organism>
<keyword evidence="2" id="KW-1185">Reference proteome</keyword>
<comment type="caution">
    <text evidence="1">The sequence shown here is derived from an EMBL/GenBank/DDBJ whole genome shotgun (WGS) entry which is preliminary data.</text>
</comment>
<proteinExistence type="predicted"/>
<dbReference type="VEuPathDB" id="VectorBase:HLOH_054584"/>
<evidence type="ECO:0000313" key="1">
    <source>
        <dbReference type="EMBL" id="KAH9364929.1"/>
    </source>
</evidence>
<evidence type="ECO:0000313" key="2">
    <source>
        <dbReference type="Proteomes" id="UP000821853"/>
    </source>
</evidence>
<dbReference type="EMBL" id="JABSTR010000003">
    <property type="protein sequence ID" value="KAH9364929.1"/>
    <property type="molecule type" value="Genomic_DNA"/>
</dbReference>
<accession>A0A9J6FRQ8</accession>